<evidence type="ECO:0000313" key="3">
    <source>
        <dbReference type="Proteomes" id="UP001432027"/>
    </source>
</evidence>
<proteinExistence type="predicted"/>
<evidence type="ECO:0000256" key="1">
    <source>
        <dbReference type="SAM" id="MobiDB-lite"/>
    </source>
</evidence>
<reference evidence="2" key="1">
    <citation type="submission" date="2023-10" db="EMBL/GenBank/DDBJ databases">
        <title>Genome assembly of Pristionchus species.</title>
        <authorList>
            <person name="Yoshida K."/>
            <person name="Sommer R.J."/>
        </authorList>
    </citation>
    <scope>NUCLEOTIDE SEQUENCE</scope>
    <source>
        <strain evidence="2">RS0144</strain>
    </source>
</reference>
<evidence type="ECO:0000313" key="2">
    <source>
        <dbReference type="EMBL" id="GMS95581.1"/>
    </source>
</evidence>
<dbReference type="EMBL" id="BTSX01000004">
    <property type="protein sequence ID" value="GMS95581.1"/>
    <property type="molecule type" value="Genomic_DNA"/>
</dbReference>
<organism evidence="2 3">
    <name type="scientific">Pristionchus entomophagus</name>
    <dbReference type="NCBI Taxonomy" id="358040"/>
    <lineage>
        <taxon>Eukaryota</taxon>
        <taxon>Metazoa</taxon>
        <taxon>Ecdysozoa</taxon>
        <taxon>Nematoda</taxon>
        <taxon>Chromadorea</taxon>
        <taxon>Rhabditida</taxon>
        <taxon>Rhabditina</taxon>
        <taxon>Diplogasteromorpha</taxon>
        <taxon>Diplogasteroidea</taxon>
        <taxon>Neodiplogasteridae</taxon>
        <taxon>Pristionchus</taxon>
    </lineage>
</organism>
<comment type="caution">
    <text evidence="2">The sequence shown here is derived from an EMBL/GenBank/DDBJ whole genome shotgun (WGS) entry which is preliminary data.</text>
</comment>
<name>A0AAV5TMN9_9BILA</name>
<gene>
    <name evidence="2" type="ORF">PENTCL1PPCAC_17756</name>
</gene>
<sequence length="168" mass="18819">MDPDDWMGGGNDGERERDNYSYEDSEQFDEDDMYSMGTDEGGSRRDDWDGWEGEGGGGGGGDRNNEREGEGPLGGSLSLSLSLFSFCCFHPRSHSLNQSIQWREIIQSHPASSFPSLKSIAVKSVFHDISPSPSFPFDPFSHRACARHLTFYALEDSYKHATFSRYLL</sequence>
<keyword evidence="3" id="KW-1185">Reference proteome</keyword>
<feature type="non-terminal residue" evidence="2">
    <location>
        <position position="168"/>
    </location>
</feature>
<protein>
    <submittedName>
        <fullName evidence="2">Uncharacterized protein</fullName>
    </submittedName>
</protein>
<feature type="region of interest" description="Disordered" evidence="1">
    <location>
        <begin position="1"/>
        <end position="73"/>
    </location>
</feature>
<accession>A0AAV5TMN9</accession>
<dbReference type="AlphaFoldDB" id="A0AAV5TMN9"/>
<dbReference type="Proteomes" id="UP001432027">
    <property type="component" value="Unassembled WGS sequence"/>
</dbReference>
<feature type="compositionally biased region" description="Acidic residues" evidence="1">
    <location>
        <begin position="21"/>
        <end position="33"/>
    </location>
</feature>
<feature type="compositionally biased region" description="Gly residues" evidence="1">
    <location>
        <begin position="53"/>
        <end position="62"/>
    </location>
</feature>